<sequence length="414" mass="45226">MPEAKHLKLSMLIKYKAEKIAAWRLDDHLDNIARLRNHLTLLRMPHPKGANVSPMDDEGLRFFWVTEEDSALHCQVARAIREKKKERKETMNCCCITAIEMTAEPHNPPAAPNNPLVAPPLLLPLASKRDSFSNLLSLDAEPDAIHANPIEKQVQEFLDGLQLDSPATAAQEVEMEVEMGPPLPPSPQRATSVPSSTCSSRNESPASQPPDMNQGVSAAQCDDESMDISAESSAEQATAKADDTTMEARTSIIQNSIMKSPSPIPGLNGTFPIPNATVEEPMQEDPPEKAQPPPSLTVVNELSKTLMDIRKEVASHIIKERAILQALNDIDAPVPQPADADAGPQLPSSDHDFAARVRLQLLKNDLESARLKRLAVEQSVMEIAKECRVPFVYPALMDAFIGVSQLSTQAMGTD</sequence>
<evidence type="ECO:0000313" key="2">
    <source>
        <dbReference type="EMBL" id="KAJ7770289.1"/>
    </source>
</evidence>
<feature type="compositionally biased region" description="Polar residues" evidence="1">
    <location>
        <begin position="188"/>
        <end position="217"/>
    </location>
</feature>
<protein>
    <submittedName>
        <fullName evidence="2">Uncharacterized protein</fullName>
    </submittedName>
</protein>
<evidence type="ECO:0000256" key="1">
    <source>
        <dbReference type="SAM" id="MobiDB-lite"/>
    </source>
</evidence>
<feature type="region of interest" description="Disordered" evidence="1">
    <location>
        <begin position="172"/>
        <end position="245"/>
    </location>
</feature>
<accession>A0AAD7NPK5</accession>
<comment type="caution">
    <text evidence="2">The sequence shown here is derived from an EMBL/GenBank/DDBJ whole genome shotgun (WGS) entry which is preliminary data.</text>
</comment>
<dbReference type="AlphaFoldDB" id="A0AAD7NPK5"/>
<organism evidence="2 3">
    <name type="scientific">Mycena maculata</name>
    <dbReference type="NCBI Taxonomy" id="230809"/>
    <lineage>
        <taxon>Eukaryota</taxon>
        <taxon>Fungi</taxon>
        <taxon>Dikarya</taxon>
        <taxon>Basidiomycota</taxon>
        <taxon>Agaricomycotina</taxon>
        <taxon>Agaricomycetes</taxon>
        <taxon>Agaricomycetidae</taxon>
        <taxon>Agaricales</taxon>
        <taxon>Marasmiineae</taxon>
        <taxon>Mycenaceae</taxon>
        <taxon>Mycena</taxon>
    </lineage>
</organism>
<dbReference type="EMBL" id="JARJLG010000024">
    <property type="protein sequence ID" value="KAJ7770289.1"/>
    <property type="molecule type" value="Genomic_DNA"/>
</dbReference>
<dbReference type="Proteomes" id="UP001215280">
    <property type="component" value="Unassembled WGS sequence"/>
</dbReference>
<keyword evidence="3" id="KW-1185">Reference proteome</keyword>
<proteinExistence type="predicted"/>
<reference evidence="2" key="1">
    <citation type="submission" date="2023-03" db="EMBL/GenBank/DDBJ databases">
        <title>Massive genome expansion in bonnet fungi (Mycena s.s.) driven by repeated elements and novel gene families across ecological guilds.</title>
        <authorList>
            <consortium name="Lawrence Berkeley National Laboratory"/>
            <person name="Harder C.B."/>
            <person name="Miyauchi S."/>
            <person name="Viragh M."/>
            <person name="Kuo A."/>
            <person name="Thoen E."/>
            <person name="Andreopoulos B."/>
            <person name="Lu D."/>
            <person name="Skrede I."/>
            <person name="Drula E."/>
            <person name="Henrissat B."/>
            <person name="Morin E."/>
            <person name="Kohler A."/>
            <person name="Barry K."/>
            <person name="LaButti K."/>
            <person name="Morin E."/>
            <person name="Salamov A."/>
            <person name="Lipzen A."/>
            <person name="Mereny Z."/>
            <person name="Hegedus B."/>
            <person name="Baldrian P."/>
            <person name="Stursova M."/>
            <person name="Weitz H."/>
            <person name="Taylor A."/>
            <person name="Grigoriev I.V."/>
            <person name="Nagy L.G."/>
            <person name="Martin F."/>
            <person name="Kauserud H."/>
        </authorList>
    </citation>
    <scope>NUCLEOTIDE SEQUENCE</scope>
    <source>
        <strain evidence="2">CBHHK188m</strain>
    </source>
</reference>
<evidence type="ECO:0000313" key="3">
    <source>
        <dbReference type="Proteomes" id="UP001215280"/>
    </source>
</evidence>
<name>A0AAD7NPK5_9AGAR</name>
<gene>
    <name evidence="2" type="ORF">DFH07DRAFT_954108</name>
</gene>